<keyword evidence="3 5" id="KW-0479">Metal-binding</keyword>
<dbReference type="Pfam" id="PF02777">
    <property type="entry name" value="Sod_Fe_C"/>
    <property type="match status" value="1"/>
</dbReference>
<dbReference type="Gene3D" id="1.10.287.990">
    <property type="entry name" value="Fe,Mn superoxide dismutase (SOD) domain"/>
    <property type="match status" value="1"/>
</dbReference>
<dbReference type="GO" id="GO:0004784">
    <property type="term" value="F:superoxide dismutase activity"/>
    <property type="evidence" value="ECO:0007669"/>
    <property type="project" value="UniProtKB-EC"/>
</dbReference>
<evidence type="ECO:0000313" key="9">
    <source>
        <dbReference type="EMBL" id="TRW14980.1"/>
    </source>
</evidence>
<dbReference type="RefSeq" id="WP_144335149.1">
    <property type="nucleotide sequence ID" value="NZ_VJWA01000002.1"/>
</dbReference>
<dbReference type="GO" id="GO:0046872">
    <property type="term" value="F:metal ion binding"/>
    <property type="evidence" value="ECO:0007669"/>
    <property type="project" value="UniProtKB-KW"/>
</dbReference>
<feature type="binding site" evidence="5">
    <location>
        <position position="165"/>
    </location>
    <ligand>
        <name>Mn(2+)</name>
        <dbReference type="ChEBI" id="CHEBI:29035"/>
    </ligand>
</feature>
<evidence type="ECO:0000256" key="4">
    <source>
        <dbReference type="ARBA" id="ARBA00023002"/>
    </source>
</evidence>
<dbReference type="AlphaFoldDB" id="A0A552U9U2"/>
<comment type="caution">
    <text evidence="9">The sequence shown here is derived from an EMBL/GenBank/DDBJ whole genome shotgun (WGS) entry which is preliminary data.</text>
</comment>
<evidence type="ECO:0000313" key="10">
    <source>
        <dbReference type="Proteomes" id="UP000317894"/>
    </source>
</evidence>
<evidence type="ECO:0000256" key="5">
    <source>
        <dbReference type="PIRSR" id="PIRSR000349-1"/>
    </source>
</evidence>
<evidence type="ECO:0000256" key="1">
    <source>
        <dbReference type="ARBA" id="ARBA00008714"/>
    </source>
</evidence>
<evidence type="ECO:0000259" key="7">
    <source>
        <dbReference type="Pfam" id="PF00081"/>
    </source>
</evidence>
<keyword evidence="4 6" id="KW-0560">Oxidoreductase</keyword>
<comment type="similarity">
    <text evidence="1 6">Belongs to the iron/manganese superoxide dismutase family.</text>
</comment>
<feature type="binding site" evidence="5">
    <location>
        <position position="78"/>
    </location>
    <ligand>
        <name>Mn(2+)</name>
        <dbReference type="ChEBI" id="CHEBI:29035"/>
    </ligand>
</feature>
<evidence type="ECO:0000259" key="8">
    <source>
        <dbReference type="Pfam" id="PF02777"/>
    </source>
</evidence>
<dbReference type="PIRSF" id="PIRSF000349">
    <property type="entry name" value="SODismutase"/>
    <property type="match status" value="1"/>
</dbReference>
<dbReference type="PRINTS" id="PR01703">
    <property type="entry name" value="MNSODISMTASE"/>
</dbReference>
<dbReference type="InterPro" id="IPR019833">
    <property type="entry name" value="Mn/Fe_SOD_BS"/>
</dbReference>
<dbReference type="InterPro" id="IPR001189">
    <property type="entry name" value="Mn/Fe_SOD"/>
</dbReference>
<feature type="domain" description="Manganese/iron superoxide dismutase N-terminal" evidence="7">
    <location>
        <begin position="3"/>
        <end position="85"/>
    </location>
</feature>
<dbReference type="PROSITE" id="PS00088">
    <property type="entry name" value="SOD_MN"/>
    <property type="match status" value="1"/>
</dbReference>
<dbReference type="InterPro" id="IPR019831">
    <property type="entry name" value="Mn/Fe_SOD_N"/>
</dbReference>
<proteinExistence type="inferred from homology"/>
<dbReference type="EC" id="1.15.1.1" evidence="2 6"/>
<dbReference type="Proteomes" id="UP000317894">
    <property type="component" value="Unassembled WGS sequence"/>
</dbReference>
<dbReference type="InterPro" id="IPR036314">
    <property type="entry name" value="SOD_C_sf"/>
</dbReference>
<name>A0A552U9U2_9SPHN</name>
<protein>
    <recommendedName>
        <fullName evidence="2 6">Superoxide dismutase</fullName>
        <ecNumber evidence="2 6">1.15.1.1</ecNumber>
    </recommendedName>
</protein>
<comment type="catalytic activity">
    <reaction evidence="6">
        <text>2 superoxide + 2 H(+) = H2O2 + O2</text>
        <dbReference type="Rhea" id="RHEA:20696"/>
        <dbReference type="ChEBI" id="CHEBI:15378"/>
        <dbReference type="ChEBI" id="CHEBI:15379"/>
        <dbReference type="ChEBI" id="CHEBI:16240"/>
        <dbReference type="ChEBI" id="CHEBI:18421"/>
        <dbReference type="EC" id="1.15.1.1"/>
    </reaction>
</comment>
<dbReference type="PANTHER" id="PTHR42769:SF3">
    <property type="entry name" value="SUPEROXIDE DISMUTASE [FE] 2, CHLOROPLASTIC"/>
    <property type="match status" value="1"/>
</dbReference>
<dbReference type="InterPro" id="IPR036324">
    <property type="entry name" value="Mn/Fe_SOD_N_sf"/>
</dbReference>
<feature type="binding site" evidence="5">
    <location>
        <position position="161"/>
    </location>
    <ligand>
        <name>Mn(2+)</name>
        <dbReference type="ChEBI" id="CHEBI:29035"/>
    </ligand>
</feature>
<organism evidence="9 10">
    <name type="scientific">Glacieibacterium frigidum</name>
    <dbReference type="NCBI Taxonomy" id="2593303"/>
    <lineage>
        <taxon>Bacteria</taxon>
        <taxon>Pseudomonadati</taxon>
        <taxon>Pseudomonadota</taxon>
        <taxon>Alphaproteobacteria</taxon>
        <taxon>Sphingomonadales</taxon>
        <taxon>Sphingosinicellaceae</taxon>
        <taxon>Glacieibacterium</taxon>
    </lineage>
</organism>
<dbReference type="Gene3D" id="3.55.40.20">
    <property type="entry name" value="Iron/manganese superoxide dismutase, C-terminal domain"/>
    <property type="match status" value="1"/>
</dbReference>
<sequence>MPFTLPPLPYADDALAPHISAQTLHFHHGKHHKAYVDKANELITGTPLAQLSAVEVIRRARADGNDKLFNNAAQAWNHEFLWQSMMPGGGGAPSGALKAAIDTDLGGMEKFAENFKTAAVGQFGSGWAWLVRDGGALKIVTTHDADTPIAHTRQTPLLTLDVWEHAYYLDWQNARPDYVGAFLGELVNWDFASANFADETRLAA</sequence>
<dbReference type="PANTHER" id="PTHR42769">
    <property type="entry name" value="SUPEROXIDE DISMUTASE"/>
    <property type="match status" value="1"/>
</dbReference>
<dbReference type="EMBL" id="VJWA01000002">
    <property type="protein sequence ID" value="TRW14980.1"/>
    <property type="molecule type" value="Genomic_DNA"/>
</dbReference>
<evidence type="ECO:0000256" key="6">
    <source>
        <dbReference type="RuleBase" id="RU000414"/>
    </source>
</evidence>
<dbReference type="SUPFAM" id="SSF46609">
    <property type="entry name" value="Fe,Mn superoxide dismutase (SOD), N-terminal domain"/>
    <property type="match status" value="1"/>
</dbReference>
<keyword evidence="10" id="KW-1185">Reference proteome</keyword>
<comment type="function">
    <text evidence="6">Destroys radicals which are normally produced within the cells and which are toxic to biological systems.</text>
</comment>
<dbReference type="OrthoDB" id="9803125at2"/>
<evidence type="ECO:0000256" key="2">
    <source>
        <dbReference type="ARBA" id="ARBA00012682"/>
    </source>
</evidence>
<dbReference type="SUPFAM" id="SSF54719">
    <property type="entry name" value="Fe,Mn superoxide dismutase (SOD), C-terminal domain"/>
    <property type="match status" value="1"/>
</dbReference>
<dbReference type="InterPro" id="IPR019832">
    <property type="entry name" value="Mn/Fe_SOD_C"/>
</dbReference>
<reference evidence="9 10" key="1">
    <citation type="submission" date="2019-07" db="EMBL/GenBank/DDBJ databases">
        <title>Novel species isolated from glacier.</title>
        <authorList>
            <person name="Liu Q."/>
            <person name="Xin Y.-H."/>
        </authorList>
    </citation>
    <scope>NUCLEOTIDE SEQUENCE [LARGE SCALE GENOMIC DNA]</scope>
    <source>
        <strain evidence="9 10">LB1R16</strain>
    </source>
</reference>
<dbReference type="Pfam" id="PF00081">
    <property type="entry name" value="Sod_Fe_N"/>
    <property type="match status" value="1"/>
</dbReference>
<gene>
    <name evidence="9" type="ORF">FMM06_15080</name>
</gene>
<feature type="binding site" evidence="5">
    <location>
        <position position="27"/>
    </location>
    <ligand>
        <name>Mn(2+)</name>
        <dbReference type="ChEBI" id="CHEBI:29035"/>
    </ligand>
</feature>
<feature type="domain" description="Manganese/iron superoxide dismutase C-terminal" evidence="8">
    <location>
        <begin position="93"/>
        <end position="194"/>
    </location>
</feature>
<accession>A0A552U9U2</accession>
<evidence type="ECO:0000256" key="3">
    <source>
        <dbReference type="ARBA" id="ARBA00022723"/>
    </source>
</evidence>